<dbReference type="InterPro" id="IPR001650">
    <property type="entry name" value="Helicase_C-like"/>
</dbReference>
<comment type="caution">
    <text evidence="7">The sequence shown here is derived from an EMBL/GenBank/DDBJ whole genome shotgun (WGS) entry which is preliminary data.</text>
</comment>
<dbReference type="Gene3D" id="3.40.50.300">
    <property type="entry name" value="P-loop containing nucleotide triphosphate hydrolases"/>
    <property type="match status" value="2"/>
</dbReference>
<evidence type="ECO:0000313" key="8">
    <source>
        <dbReference type="Proteomes" id="UP001219525"/>
    </source>
</evidence>
<name>A0AAD6YC65_9AGAR</name>
<dbReference type="PANTHER" id="PTHR13710">
    <property type="entry name" value="DNA HELICASE RECQ FAMILY MEMBER"/>
    <property type="match status" value="1"/>
</dbReference>
<organism evidence="7 8">
    <name type="scientific">Mycena pura</name>
    <dbReference type="NCBI Taxonomy" id="153505"/>
    <lineage>
        <taxon>Eukaryota</taxon>
        <taxon>Fungi</taxon>
        <taxon>Dikarya</taxon>
        <taxon>Basidiomycota</taxon>
        <taxon>Agaricomycotina</taxon>
        <taxon>Agaricomycetes</taxon>
        <taxon>Agaricomycetidae</taxon>
        <taxon>Agaricales</taxon>
        <taxon>Marasmiineae</taxon>
        <taxon>Mycenaceae</taxon>
        <taxon>Mycena</taxon>
    </lineage>
</organism>
<evidence type="ECO:0000256" key="1">
    <source>
        <dbReference type="ARBA" id="ARBA00005446"/>
    </source>
</evidence>
<dbReference type="AlphaFoldDB" id="A0AAD6YC65"/>
<dbReference type="GO" id="GO:0009378">
    <property type="term" value="F:four-way junction helicase activity"/>
    <property type="evidence" value="ECO:0007669"/>
    <property type="project" value="TreeGrafter"/>
</dbReference>
<keyword evidence="2" id="KW-0238">DNA-binding</keyword>
<dbReference type="GO" id="GO:0043138">
    <property type="term" value="F:3'-5' DNA helicase activity"/>
    <property type="evidence" value="ECO:0007669"/>
    <property type="project" value="UniProtKB-EC"/>
</dbReference>
<dbReference type="PROSITE" id="PS51194">
    <property type="entry name" value="HELICASE_CTER"/>
    <property type="match status" value="1"/>
</dbReference>
<evidence type="ECO:0000256" key="2">
    <source>
        <dbReference type="ARBA" id="ARBA00023125"/>
    </source>
</evidence>
<evidence type="ECO:0000313" key="7">
    <source>
        <dbReference type="EMBL" id="KAJ7201843.1"/>
    </source>
</evidence>
<gene>
    <name evidence="7" type="ORF">GGX14DRAFT_370868</name>
</gene>
<evidence type="ECO:0000256" key="3">
    <source>
        <dbReference type="ARBA" id="ARBA00023235"/>
    </source>
</evidence>
<dbReference type="SUPFAM" id="SSF52540">
    <property type="entry name" value="P-loop containing nucleoside triphosphate hydrolases"/>
    <property type="match status" value="1"/>
</dbReference>
<evidence type="ECO:0000259" key="6">
    <source>
        <dbReference type="PROSITE" id="PS51194"/>
    </source>
</evidence>
<keyword evidence="8" id="KW-1185">Reference proteome</keyword>
<dbReference type="GO" id="GO:0016787">
    <property type="term" value="F:hydrolase activity"/>
    <property type="evidence" value="ECO:0007669"/>
    <property type="project" value="UniProtKB-KW"/>
</dbReference>
<dbReference type="Proteomes" id="UP001219525">
    <property type="component" value="Unassembled WGS sequence"/>
</dbReference>
<evidence type="ECO:0000256" key="5">
    <source>
        <dbReference type="ARBA" id="ARBA00034808"/>
    </source>
</evidence>
<keyword evidence="7" id="KW-0378">Hydrolase</keyword>
<dbReference type="GO" id="GO:0000724">
    <property type="term" value="P:double-strand break repair via homologous recombination"/>
    <property type="evidence" value="ECO:0007669"/>
    <property type="project" value="TreeGrafter"/>
</dbReference>
<dbReference type="GO" id="GO:0005737">
    <property type="term" value="C:cytoplasm"/>
    <property type="evidence" value="ECO:0007669"/>
    <property type="project" value="TreeGrafter"/>
</dbReference>
<dbReference type="GO" id="GO:0005694">
    <property type="term" value="C:chromosome"/>
    <property type="evidence" value="ECO:0007669"/>
    <property type="project" value="TreeGrafter"/>
</dbReference>
<dbReference type="GO" id="GO:0003677">
    <property type="term" value="F:DNA binding"/>
    <property type="evidence" value="ECO:0007669"/>
    <property type="project" value="UniProtKB-KW"/>
</dbReference>
<dbReference type="EMBL" id="JARJCW010000057">
    <property type="protein sequence ID" value="KAJ7201843.1"/>
    <property type="molecule type" value="Genomic_DNA"/>
</dbReference>
<comment type="similarity">
    <text evidence="1">Belongs to the helicase family. RecQ subfamily.</text>
</comment>
<protein>
    <recommendedName>
        <fullName evidence="5">DNA 3'-5' helicase</fullName>
        <ecNumber evidence="5">5.6.2.4</ecNumber>
    </recommendedName>
</protein>
<proteinExistence type="inferred from homology"/>
<sequence length="508" mass="57385">LERWGIRTICINEDTPNDKELWKVSASSVALYSLSDNMQNISNGYYQHLIVQPEQLKSHKGHLPQLARLLNVPQFSKTVARVHVDEAHNIYTAGRPHYGLPAFRPSWGVLNELRIRLPKGTPIQVLSATYPPHIKSAHAYHRKNYLSLKLSSNRPNIIYAMHRIVGSLSNFRNLDFLISTPFMKLLKVVVFHDDTQQCADTAIYQDKLLPAELRYKGLVQHYHGGMSKEYLKQIFDDFSQENGVCRILHGTEGLSTGLDVGHIDAVIDSGIPRAQSTAIQRGGRAGRRGQMSVYLIMAEPWAFTASIDTADPDSADPDRPISGQLVKISRKPAHTGLAMIVYVRTALCLRENIARYLADKSRDGMFKNMQHQPLLTIISALQISTEWFCDRPHPENPRLTFDKRTFFPSTFIYEESDGAIYAGDTDEPDRVHLNPLKTRKRKAKGPPNRKVVDCPDLQVHLRNWLRSVHAADALRAVRPASFILDEKGIEVLSARSYVFHIPGRLGAH</sequence>
<reference evidence="7" key="1">
    <citation type="submission" date="2023-03" db="EMBL/GenBank/DDBJ databases">
        <title>Massive genome expansion in bonnet fungi (Mycena s.s.) driven by repeated elements and novel gene families across ecological guilds.</title>
        <authorList>
            <consortium name="Lawrence Berkeley National Laboratory"/>
            <person name="Harder C.B."/>
            <person name="Miyauchi S."/>
            <person name="Viragh M."/>
            <person name="Kuo A."/>
            <person name="Thoen E."/>
            <person name="Andreopoulos B."/>
            <person name="Lu D."/>
            <person name="Skrede I."/>
            <person name="Drula E."/>
            <person name="Henrissat B."/>
            <person name="Morin E."/>
            <person name="Kohler A."/>
            <person name="Barry K."/>
            <person name="LaButti K."/>
            <person name="Morin E."/>
            <person name="Salamov A."/>
            <person name="Lipzen A."/>
            <person name="Mereny Z."/>
            <person name="Hegedus B."/>
            <person name="Baldrian P."/>
            <person name="Stursova M."/>
            <person name="Weitz H."/>
            <person name="Taylor A."/>
            <person name="Grigoriev I.V."/>
            <person name="Nagy L.G."/>
            <person name="Martin F."/>
            <person name="Kauserud H."/>
        </authorList>
    </citation>
    <scope>NUCLEOTIDE SEQUENCE</scope>
    <source>
        <strain evidence="7">9144</strain>
    </source>
</reference>
<keyword evidence="3" id="KW-0413">Isomerase</keyword>
<dbReference type="PANTHER" id="PTHR13710:SF105">
    <property type="entry name" value="ATP-DEPENDENT DNA HELICASE Q1"/>
    <property type="match status" value="1"/>
</dbReference>
<dbReference type="InterPro" id="IPR027417">
    <property type="entry name" value="P-loop_NTPase"/>
</dbReference>
<dbReference type="Pfam" id="PF00271">
    <property type="entry name" value="Helicase_C"/>
    <property type="match status" value="1"/>
</dbReference>
<feature type="domain" description="Helicase C-terminal" evidence="6">
    <location>
        <begin position="177"/>
        <end position="348"/>
    </location>
</feature>
<dbReference type="EC" id="5.6.2.4" evidence="5"/>
<dbReference type="SMART" id="SM00490">
    <property type="entry name" value="HELICc"/>
    <property type="match status" value="1"/>
</dbReference>
<comment type="catalytic activity">
    <reaction evidence="4">
        <text>Couples ATP hydrolysis with the unwinding of duplex DNA by translocating in the 3'-5' direction.</text>
        <dbReference type="EC" id="5.6.2.4"/>
    </reaction>
</comment>
<feature type="non-terminal residue" evidence="7">
    <location>
        <position position="1"/>
    </location>
</feature>
<evidence type="ECO:0000256" key="4">
    <source>
        <dbReference type="ARBA" id="ARBA00034617"/>
    </source>
</evidence>
<accession>A0AAD6YC65</accession>